<keyword evidence="16" id="KW-1185">Reference proteome</keyword>
<dbReference type="AlphaFoldDB" id="A0A8T1SMU6"/>
<accession>A0A8T1SMU6</accession>
<evidence type="ECO:0000256" key="8">
    <source>
        <dbReference type="ARBA" id="ARBA00023274"/>
    </source>
</evidence>
<evidence type="ECO:0000256" key="12">
    <source>
        <dbReference type="ARBA" id="ARBA00035485"/>
    </source>
</evidence>
<reference evidence="15 16" key="1">
    <citation type="journal article" date="2020" name="G3 (Bethesda)">
        <title>Draft Genome of the Common Snapping Turtle, Chelydra serpentina, a Model for Phenotypic Plasticity in Reptiles.</title>
        <authorList>
            <person name="Das D."/>
            <person name="Singh S.K."/>
            <person name="Bierstedt J."/>
            <person name="Erickson A."/>
            <person name="Galli G.L.J."/>
            <person name="Crossley D.A. 2nd"/>
            <person name="Rhen T."/>
        </authorList>
    </citation>
    <scope>NUCLEOTIDE SEQUENCE [LARGE SCALE GENOMIC DNA]</scope>
    <source>
        <strain evidence="15">KW</strain>
    </source>
</reference>
<keyword evidence="4" id="KW-0689">Ribosomal protein</keyword>
<dbReference type="PANTHER" id="PTHR31761:SF1">
    <property type="entry name" value="LARGE RIBOSOMAL SUBUNIT PROTEIN ML64"/>
    <property type="match status" value="1"/>
</dbReference>
<evidence type="ECO:0000256" key="2">
    <source>
        <dbReference type="ARBA" id="ARBA00004173"/>
    </source>
</evidence>
<comment type="function">
    <text evidence="13">Acts as a negative regulator of G1 to S cell cycle phase progression by inhibiting cyclin-dependent kinases. Inhibitory effects are additive with GADD45 proteins but also occur in the absence of GADD45 proteins. Acts as a repressor of the orphan nuclear receptor NR4A1 by inhibiting AB domain-mediated transcriptional activity. May be involved in the hormone-mediated regulation of NR4A1 transcriptional activity. May play a role in mitochondrial protein synthesis.</text>
</comment>
<protein>
    <recommendedName>
        <fullName evidence="11">Large ribosomal subunit protein mL64</fullName>
    </recommendedName>
    <alternativeName>
        <fullName evidence="10">39S ribosomal protein L59, mitochondrial</fullName>
    </alternativeName>
    <alternativeName>
        <fullName evidence="12">Growth arrest and DNA damage-inducible proteins-interacting protein 1</fullName>
    </alternativeName>
</protein>
<dbReference type="GO" id="GO:0005739">
    <property type="term" value="C:mitochondrion"/>
    <property type="evidence" value="ECO:0007669"/>
    <property type="project" value="UniProtKB-SubCell"/>
</dbReference>
<dbReference type="PANTHER" id="PTHR31761">
    <property type="entry name" value="GROWTH ARREST AND DNA DAMAGE-INDUCIBLE PROTEINS-INTERACTING PROTEIN 1 GADD45GIP1"/>
    <property type="match status" value="1"/>
</dbReference>
<evidence type="ECO:0000256" key="3">
    <source>
        <dbReference type="ARBA" id="ARBA00005421"/>
    </source>
</evidence>
<gene>
    <name evidence="15" type="primary">GADD45GIP1</name>
    <name evidence="15" type="ORF">G0U57_003991</name>
</gene>
<evidence type="ECO:0000313" key="15">
    <source>
        <dbReference type="EMBL" id="KAG6930291.1"/>
    </source>
</evidence>
<evidence type="ECO:0000256" key="7">
    <source>
        <dbReference type="ARBA" id="ARBA00023242"/>
    </source>
</evidence>
<organism evidence="15 16">
    <name type="scientific">Chelydra serpentina</name>
    <name type="common">Snapping turtle</name>
    <name type="synonym">Testudo serpentina</name>
    <dbReference type="NCBI Taxonomy" id="8475"/>
    <lineage>
        <taxon>Eukaryota</taxon>
        <taxon>Metazoa</taxon>
        <taxon>Chordata</taxon>
        <taxon>Craniata</taxon>
        <taxon>Vertebrata</taxon>
        <taxon>Euteleostomi</taxon>
        <taxon>Archelosauria</taxon>
        <taxon>Testudinata</taxon>
        <taxon>Testudines</taxon>
        <taxon>Cryptodira</taxon>
        <taxon>Durocryptodira</taxon>
        <taxon>Americhelydia</taxon>
        <taxon>Chelydroidea</taxon>
        <taxon>Chelydridae</taxon>
        <taxon>Chelydra</taxon>
    </lineage>
</organism>
<evidence type="ECO:0000256" key="13">
    <source>
        <dbReference type="ARBA" id="ARBA00060144"/>
    </source>
</evidence>
<dbReference type="GO" id="GO:1990904">
    <property type="term" value="C:ribonucleoprotein complex"/>
    <property type="evidence" value="ECO:0007669"/>
    <property type="project" value="UniProtKB-KW"/>
</dbReference>
<dbReference type="Pfam" id="PF10147">
    <property type="entry name" value="CR6_interact"/>
    <property type="match status" value="1"/>
</dbReference>
<evidence type="ECO:0000256" key="9">
    <source>
        <dbReference type="ARBA" id="ARBA00023306"/>
    </source>
</evidence>
<evidence type="ECO:0000256" key="14">
    <source>
        <dbReference type="SAM" id="MobiDB-lite"/>
    </source>
</evidence>
<sequence length="223" mass="25603">MAAPMRRAWLGLLRAAVPAARSYHAPPPRRKRGGVYRPDPDDPLTPEWQLQPAYEAKLYGRHGSASGVDPAQLWPSPERLQELEAEEREWFPGLREMEAALDEKEQEEARQRVEREKLIAANMAKMPQMIEDWRREKAARKEKEQEHKARREQLLAEAQERFGHKVDHRSAKFQELVQEMEKKQRKELKLKKKQLKEEAKKKVAAAAADPEPVPGSAGAAEPA</sequence>
<keyword evidence="8" id="KW-0687">Ribonucleoprotein</keyword>
<evidence type="ECO:0000256" key="10">
    <source>
        <dbReference type="ARBA" id="ARBA00030700"/>
    </source>
</evidence>
<keyword evidence="5" id="KW-0175">Coiled coil</keyword>
<comment type="subcellular location">
    <subcellularLocation>
        <location evidence="2">Mitochondrion</location>
    </subcellularLocation>
    <subcellularLocation>
        <location evidence="1">Nucleus</location>
    </subcellularLocation>
</comment>
<evidence type="ECO:0000256" key="5">
    <source>
        <dbReference type="ARBA" id="ARBA00023054"/>
    </source>
</evidence>
<keyword evidence="6" id="KW-0496">Mitochondrion</keyword>
<dbReference type="EMBL" id="JAHGAV010000153">
    <property type="protein sequence ID" value="KAG6930291.1"/>
    <property type="molecule type" value="Genomic_DNA"/>
</dbReference>
<dbReference type="GO" id="GO:0005634">
    <property type="term" value="C:nucleus"/>
    <property type="evidence" value="ECO:0007669"/>
    <property type="project" value="UniProtKB-SubCell"/>
</dbReference>
<keyword evidence="7" id="KW-0539">Nucleus</keyword>
<evidence type="ECO:0000256" key="11">
    <source>
        <dbReference type="ARBA" id="ARBA00035184"/>
    </source>
</evidence>
<dbReference type="InterPro" id="IPR018472">
    <property type="entry name" value="Ribosomal_mL64"/>
</dbReference>
<dbReference type="Proteomes" id="UP000765507">
    <property type="component" value="Unassembled WGS sequence"/>
</dbReference>
<dbReference type="OrthoDB" id="6247992at2759"/>
<proteinExistence type="inferred from homology"/>
<name>A0A8T1SMU6_CHESE</name>
<dbReference type="GO" id="GO:0005840">
    <property type="term" value="C:ribosome"/>
    <property type="evidence" value="ECO:0007669"/>
    <property type="project" value="UniProtKB-KW"/>
</dbReference>
<dbReference type="Gene3D" id="6.10.280.120">
    <property type="entry name" value="Growth arrest and DNA-damage-inducible proteins-interacting protein 1"/>
    <property type="match status" value="1"/>
</dbReference>
<evidence type="ECO:0000313" key="16">
    <source>
        <dbReference type="Proteomes" id="UP000765507"/>
    </source>
</evidence>
<evidence type="ECO:0000256" key="4">
    <source>
        <dbReference type="ARBA" id="ARBA00022980"/>
    </source>
</evidence>
<feature type="region of interest" description="Disordered" evidence="14">
    <location>
        <begin position="20"/>
        <end position="49"/>
    </location>
</feature>
<comment type="caution">
    <text evidence="15">The sequence shown here is derived from an EMBL/GenBank/DDBJ whole genome shotgun (WGS) entry which is preliminary data.</text>
</comment>
<feature type="region of interest" description="Disordered" evidence="14">
    <location>
        <begin position="187"/>
        <end position="223"/>
    </location>
</feature>
<comment type="similarity">
    <text evidence="3">Belongs to the mitochondrion-specific ribosomal protein mL64 family.</text>
</comment>
<evidence type="ECO:0000256" key="1">
    <source>
        <dbReference type="ARBA" id="ARBA00004123"/>
    </source>
</evidence>
<evidence type="ECO:0000256" key="6">
    <source>
        <dbReference type="ARBA" id="ARBA00023128"/>
    </source>
</evidence>
<keyword evidence="9" id="KW-0131">Cell cycle</keyword>
<dbReference type="InterPro" id="IPR043035">
    <property type="entry name" value="Ribosomal_mL64_sf"/>
</dbReference>